<dbReference type="EMBL" id="NJEU01000912">
    <property type="protein sequence ID" value="PHH69602.1"/>
    <property type="molecule type" value="Genomic_DNA"/>
</dbReference>
<evidence type="ECO:0000313" key="4">
    <source>
        <dbReference type="EMBL" id="PHH69602.1"/>
    </source>
</evidence>
<dbReference type="InterPro" id="IPR012334">
    <property type="entry name" value="Pectin_lyas_fold"/>
</dbReference>
<dbReference type="Pfam" id="PF13229">
    <property type="entry name" value="Beta_helix"/>
    <property type="match status" value="1"/>
</dbReference>
<dbReference type="OrthoDB" id="3432466at2759"/>
<evidence type="ECO:0000256" key="2">
    <source>
        <dbReference type="SAM" id="SignalP"/>
    </source>
</evidence>
<dbReference type="SUPFAM" id="SSF51126">
    <property type="entry name" value="Pectin lyase-like"/>
    <property type="match status" value="1"/>
</dbReference>
<keyword evidence="5" id="KW-1185">Reference proteome</keyword>
<accession>A0A2C5YQK1</accession>
<dbReference type="SMART" id="SM00710">
    <property type="entry name" value="PbH1"/>
    <property type="match status" value="6"/>
</dbReference>
<sequence length="489" mass="52319">MVKIAIPACLWALWGTLARAEVYFVDCAELHQGNGRQESPWSSLDQVNEPVFEPGDIILFKIGSTCFGVLQPKGSGTRQAPIRVMSYGSVDDERTDEEADEAVIHGQGALATVVLLNQDHWTISNLSVTNADKEVSARQGIYVGANDGQTHYGITIESNHVHHVAGQTNKAKYAAGFIASAGILVDGTPYSRFDDVLIKGNRVTDCGGGGIKVRAGSLYSRGKNVRVTRNNIHGCGGDGIIASYSNRPLIDHNVASYLGRGAYPWTGGNFAGIWVLGNLNPVMSHNVVFGTSPSAFDSTAFDCDWGNEGVCLVEYNFSRDNAGGAFLNCDGCGLSGGANQVLRYNIFQNDCRIYSNGDLPELTVYNNVFYCPSNPFDFILPARTRFINNIFVGNDLSELPNIPGVEWLDNFFDGLERPTGNGLSGNAGFVNPGTGLGDLESLSGYMLRPKSRALGNGRVVAGNGGKDIFGNPVSPSEQPNRGAYNGPGV</sequence>
<keyword evidence="2" id="KW-0732">Signal</keyword>
<protein>
    <recommendedName>
        <fullName evidence="3">Right handed beta helix domain-containing protein</fullName>
    </recommendedName>
</protein>
<comment type="caution">
    <text evidence="4">The sequence shown here is derived from an EMBL/GenBank/DDBJ whole genome shotgun (WGS) entry which is preliminary data.</text>
</comment>
<feature type="signal peptide" evidence="2">
    <location>
        <begin position="1"/>
        <end position="20"/>
    </location>
</feature>
<dbReference type="InterPro" id="IPR006626">
    <property type="entry name" value="PbH1"/>
</dbReference>
<feature type="region of interest" description="Disordered" evidence="1">
    <location>
        <begin position="466"/>
        <end position="489"/>
    </location>
</feature>
<name>A0A2C5YQK1_9HYPO</name>
<organism evidence="4 5">
    <name type="scientific">Ophiocordyceps australis</name>
    <dbReference type="NCBI Taxonomy" id="1399860"/>
    <lineage>
        <taxon>Eukaryota</taxon>
        <taxon>Fungi</taxon>
        <taxon>Dikarya</taxon>
        <taxon>Ascomycota</taxon>
        <taxon>Pezizomycotina</taxon>
        <taxon>Sordariomycetes</taxon>
        <taxon>Hypocreomycetidae</taxon>
        <taxon>Hypocreales</taxon>
        <taxon>Ophiocordycipitaceae</taxon>
        <taxon>Ophiocordyceps</taxon>
    </lineage>
</organism>
<dbReference type="Gene3D" id="2.160.20.10">
    <property type="entry name" value="Single-stranded right-handed beta-helix, Pectin lyase-like"/>
    <property type="match status" value="1"/>
</dbReference>
<feature type="domain" description="Right handed beta helix" evidence="3">
    <location>
        <begin position="113"/>
        <end position="292"/>
    </location>
</feature>
<feature type="chain" id="PRO_5012541675" description="Right handed beta helix domain-containing protein" evidence="2">
    <location>
        <begin position="21"/>
        <end position="489"/>
    </location>
</feature>
<proteinExistence type="predicted"/>
<reference evidence="4 5" key="1">
    <citation type="submission" date="2017-06" db="EMBL/GenBank/DDBJ databases">
        <title>Ant-infecting Ophiocordyceps genomes reveal a high diversity of potential behavioral manipulation genes and a possible major role for enterotoxins.</title>
        <authorList>
            <person name="De Bekker C."/>
            <person name="Evans H.C."/>
            <person name="Brachmann A."/>
            <person name="Hughes D.P."/>
        </authorList>
    </citation>
    <scope>NUCLEOTIDE SEQUENCE [LARGE SCALE GENOMIC DNA]</scope>
    <source>
        <strain evidence="4 5">1348a</strain>
    </source>
</reference>
<dbReference type="AlphaFoldDB" id="A0A2C5YQK1"/>
<dbReference type="InterPro" id="IPR039448">
    <property type="entry name" value="Beta_helix"/>
</dbReference>
<dbReference type="InterPro" id="IPR011050">
    <property type="entry name" value="Pectin_lyase_fold/virulence"/>
</dbReference>
<dbReference type="Proteomes" id="UP000224854">
    <property type="component" value="Unassembled WGS sequence"/>
</dbReference>
<gene>
    <name evidence="4" type="ORF">CDD82_7653</name>
</gene>
<evidence type="ECO:0000256" key="1">
    <source>
        <dbReference type="SAM" id="MobiDB-lite"/>
    </source>
</evidence>
<evidence type="ECO:0000313" key="5">
    <source>
        <dbReference type="Proteomes" id="UP000224854"/>
    </source>
</evidence>
<evidence type="ECO:0000259" key="3">
    <source>
        <dbReference type="Pfam" id="PF13229"/>
    </source>
</evidence>